<organism evidence="2 3">
    <name type="scientific">Anaeromyxobacter dehalogenans (strain 2CP-C)</name>
    <dbReference type="NCBI Taxonomy" id="290397"/>
    <lineage>
        <taxon>Bacteria</taxon>
        <taxon>Pseudomonadati</taxon>
        <taxon>Myxococcota</taxon>
        <taxon>Myxococcia</taxon>
        <taxon>Myxococcales</taxon>
        <taxon>Cystobacterineae</taxon>
        <taxon>Anaeromyxobacteraceae</taxon>
        <taxon>Anaeromyxobacter</taxon>
    </lineage>
</organism>
<feature type="compositionally biased region" description="Basic and acidic residues" evidence="1">
    <location>
        <begin position="47"/>
        <end position="58"/>
    </location>
</feature>
<evidence type="ECO:0000313" key="3">
    <source>
        <dbReference type="Proteomes" id="UP000001935"/>
    </source>
</evidence>
<dbReference type="AlphaFoldDB" id="Q2IMB9"/>
<evidence type="ECO:0000313" key="2">
    <source>
        <dbReference type="EMBL" id="ABC79953.1"/>
    </source>
</evidence>
<sequence length="306" mass="33799">MQRRARRQHLGERVRVGPPLGAVEHVEQAAVHRGLEAPVQRLQVERVGHQERHREPARGRLLAGPRDRGGRAVHAHDPLAERGEVERVLAGAAAHVERVADDLARLRQRHQLRLRAPDVPGRRALAVAIVERAALRVGHGILRRRRGRRAPLLVPRAARAQDRPMPFEPAFMSRLEAFQAELAEVRAPADWIAFRARWFTDLPWPSRTPEALAAARGDGAPRVVAGRTFRRAPLPDDLTPEARYAYFSALARGFAAMYPHDAPGAGGSAVRHHCPACEIFSDEPGDPACPGCGRPLLAMRLAPPPR</sequence>
<dbReference type="KEGG" id="ade:Adeh_0176"/>
<proteinExistence type="predicted"/>
<dbReference type="HOGENOM" id="CLU_908044_0_0_7"/>
<dbReference type="STRING" id="290397.Adeh_0176"/>
<accession>Q2IMB9</accession>
<feature type="region of interest" description="Disordered" evidence="1">
    <location>
        <begin position="47"/>
        <end position="73"/>
    </location>
</feature>
<dbReference type="Proteomes" id="UP000001935">
    <property type="component" value="Chromosome"/>
</dbReference>
<dbReference type="EMBL" id="CP000251">
    <property type="protein sequence ID" value="ABC79953.1"/>
    <property type="molecule type" value="Genomic_DNA"/>
</dbReference>
<protein>
    <submittedName>
        <fullName evidence="2">Uncharacterized protein</fullName>
    </submittedName>
</protein>
<name>Q2IMB9_ANADE</name>
<reference evidence="2 3" key="1">
    <citation type="submission" date="2006-01" db="EMBL/GenBank/DDBJ databases">
        <title>Complete sequence of Anaeromyxobacter dehalogenans 2CP-C.</title>
        <authorList>
            <consortium name="US DOE Joint Genome Institute"/>
            <person name="Copeland A."/>
            <person name="Lucas S."/>
            <person name="Lapidus A."/>
            <person name="Barry K."/>
            <person name="Detter J.C."/>
            <person name="Glavina T."/>
            <person name="Hammon N."/>
            <person name="Israni S."/>
            <person name="Pitluck S."/>
            <person name="Brettin T."/>
            <person name="Bruce D."/>
            <person name="Han C."/>
            <person name="Tapia R."/>
            <person name="Gilna P."/>
            <person name="Kiss H."/>
            <person name="Schmutz J."/>
            <person name="Larimer F."/>
            <person name="Land M."/>
            <person name="Kyrpides N."/>
            <person name="Anderson I."/>
            <person name="Sanford R.A."/>
            <person name="Ritalahti K.M."/>
            <person name="Thomas H.S."/>
            <person name="Kirby J.R."/>
            <person name="Zhulin I.B."/>
            <person name="Loeffler F.E."/>
            <person name="Richardson P."/>
        </authorList>
    </citation>
    <scope>NUCLEOTIDE SEQUENCE [LARGE SCALE GENOMIC DNA]</scope>
    <source>
        <strain evidence="2 3">2CP-C</strain>
    </source>
</reference>
<gene>
    <name evidence="2" type="ordered locus">Adeh_0176</name>
</gene>
<evidence type="ECO:0000256" key="1">
    <source>
        <dbReference type="SAM" id="MobiDB-lite"/>
    </source>
</evidence>